<proteinExistence type="predicted"/>
<dbReference type="EMBL" id="NDXW01000002">
    <property type="protein sequence ID" value="RDH41866.1"/>
    <property type="molecule type" value="Genomic_DNA"/>
</dbReference>
<protein>
    <submittedName>
        <fullName evidence="3">Uncharacterized protein</fullName>
    </submittedName>
</protein>
<evidence type="ECO:0000313" key="4">
    <source>
        <dbReference type="Proteomes" id="UP000257039"/>
    </source>
</evidence>
<feature type="region of interest" description="Disordered" evidence="1">
    <location>
        <begin position="80"/>
        <end position="100"/>
    </location>
</feature>
<evidence type="ECO:0000313" key="2">
    <source>
        <dbReference type="EMBL" id="RDH41835.1"/>
    </source>
</evidence>
<dbReference type="Proteomes" id="UP000257039">
    <property type="component" value="Unassembled WGS sequence"/>
</dbReference>
<evidence type="ECO:0000313" key="3">
    <source>
        <dbReference type="EMBL" id="RDH41866.1"/>
    </source>
</evidence>
<dbReference type="AlphaFoldDB" id="A0A4P9VHB4"/>
<evidence type="ECO:0000256" key="1">
    <source>
        <dbReference type="SAM" id="MobiDB-lite"/>
    </source>
</evidence>
<name>A0A4P9VHB4_9GAMM</name>
<dbReference type="EMBL" id="NDXW01000003">
    <property type="protein sequence ID" value="RDH41835.1"/>
    <property type="molecule type" value="Genomic_DNA"/>
</dbReference>
<sequence>MVCYTNQIVALYQSKNFDVIPLFVSRVLSQLERNKDQPNTEKYRAVVYNYLCTITYYLMNFSNVERQTIDTFIPEELQQAGPRLSPSINHNTQELEFRPK</sequence>
<keyword evidence="4" id="KW-1185">Reference proteome</keyword>
<reference evidence="3 4" key="1">
    <citation type="submission" date="2017-04" db="EMBL/GenBank/DDBJ databases">
        <title>Draft genome sequence of Zooshikella ganghwensis VG4 isolated from Red Sea sediments.</title>
        <authorList>
            <person name="Rehman Z."/>
            <person name="Alam I."/>
            <person name="Kamau A."/>
            <person name="Bajic V."/>
            <person name="Leiknes T."/>
        </authorList>
    </citation>
    <scope>NUCLEOTIDE SEQUENCE [LARGE SCALE GENOMIC DNA]</scope>
    <source>
        <strain evidence="3 4">VG4</strain>
    </source>
</reference>
<gene>
    <name evidence="3" type="ORF">B9G39_25940</name>
    <name evidence="2" type="ORF">B9G39_26800</name>
</gene>
<comment type="caution">
    <text evidence="3">The sequence shown here is derived from an EMBL/GenBank/DDBJ whole genome shotgun (WGS) entry which is preliminary data.</text>
</comment>
<accession>A0A4P9VHB4</accession>
<organism evidence="3 4">
    <name type="scientific">Zooshikella ganghwensis</name>
    <dbReference type="NCBI Taxonomy" id="202772"/>
    <lineage>
        <taxon>Bacteria</taxon>
        <taxon>Pseudomonadati</taxon>
        <taxon>Pseudomonadota</taxon>
        <taxon>Gammaproteobacteria</taxon>
        <taxon>Oceanospirillales</taxon>
        <taxon>Zooshikellaceae</taxon>
        <taxon>Zooshikella</taxon>
    </lineage>
</organism>